<accession>A0A9N8DFD5</accession>
<dbReference type="PRINTS" id="PR00463">
    <property type="entry name" value="EP450I"/>
</dbReference>
<dbReference type="InterPro" id="IPR036396">
    <property type="entry name" value="Cyt_P450_sf"/>
</dbReference>
<dbReference type="GO" id="GO:0004497">
    <property type="term" value="F:monooxygenase activity"/>
    <property type="evidence" value="ECO:0007669"/>
    <property type="project" value="InterPro"/>
</dbReference>
<keyword evidence="2" id="KW-0408">Iron</keyword>
<reference evidence="3" key="1">
    <citation type="submission" date="2020-06" db="EMBL/GenBank/DDBJ databases">
        <authorList>
            <consortium name="Plant Systems Biology data submission"/>
        </authorList>
    </citation>
    <scope>NUCLEOTIDE SEQUENCE</scope>
    <source>
        <strain evidence="3">D6</strain>
    </source>
</reference>
<dbReference type="PANTHER" id="PTHR24305">
    <property type="entry name" value="CYTOCHROME P450"/>
    <property type="match status" value="1"/>
</dbReference>
<comment type="caution">
    <text evidence="3">The sequence shown here is derived from an EMBL/GenBank/DDBJ whole genome shotgun (WGS) entry which is preliminary data.</text>
</comment>
<evidence type="ECO:0000313" key="3">
    <source>
        <dbReference type="EMBL" id="CAB9499505.1"/>
    </source>
</evidence>
<keyword evidence="4" id="KW-1185">Reference proteome</keyword>
<keyword evidence="2" id="KW-0349">Heme</keyword>
<gene>
    <name evidence="3" type="ORF">SEMRO_62_G035570.1</name>
</gene>
<organism evidence="3 4">
    <name type="scientific">Seminavis robusta</name>
    <dbReference type="NCBI Taxonomy" id="568900"/>
    <lineage>
        <taxon>Eukaryota</taxon>
        <taxon>Sar</taxon>
        <taxon>Stramenopiles</taxon>
        <taxon>Ochrophyta</taxon>
        <taxon>Bacillariophyta</taxon>
        <taxon>Bacillariophyceae</taxon>
        <taxon>Bacillariophycidae</taxon>
        <taxon>Naviculales</taxon>
        <taxon>Naviculaceae</taxon>
        <taxon>Seminavis</taxon>
    </lineage>
</organism>
<protein>
    <submittedName>
        <fullName evidence="3">Phylloquinone omega-hydroxylase</fullName>
    </submittedName>
</protein>
<sequence length="376" mass="42644">MPVTFLWRPPINGMNFIAAKEGDRWKHARKSTSAAFSSENMKAMVDVVHTVMNKWIQDQLSSDDSSVDIDILSEMNKITSNVICEAAFDYDLKDDERETILDCLQICWREFGQKAMTNPWRKHHVTKWAFPGIRQGHRAAQQLHAHCTKMLHEYRTRIHTNPQPHKIIHMIHNDTAYENDDERVCDMVAYCIAGFDTTANTLAFGFRELALNQSEQTKLRETLQQCHTPEEARVAVKHVAKEMMRLYPAAATGSVRVLGEDMKVPGSASRLIPKGSIVLIPIYAVQRNPQVFGSNANDFVPERWENPSPEQMKAFVNFVAGKRNCQGQSLAMAETTEVLARLCRDYKFDIVEAGQAENIVLFKPVGTVLRATKVVV</sequence>
<dbReference type="GO" id="GO:0020037">
    <property type="term" value="F:heme binding"/>
    <property type="evidence" value="ECO:0007669"/>
    <property type="project" value="InterPro"/>
</dbReference>
<dbReference type="OrthoDB" id="44260at2759"/>
<dbReference type="SUPFAM" id="SSF48264">
    <property type="entry name" value="Cytochrome P450"/>
    <property type="match status" value="1"/>
</dbReference>
<feature type="binding site" description="axial binding residue" evidence="2">
    <location>
        <position position="325"/>
    </location>
    <ligand>
        <name>heme</name>
        <dbReference type="ChEBI" id="CHEBI:30413"/>
    </ligand>
    <ligandPart>
        <name>Fe</name>
        <dbReference type="ChEBI" id="CHEBI:18248"/>
    </ligandPart>
</feature>
<evidence type="ECO:0000256" key="1">
    <source>
        <dbReference type="ARBA" id="ARBA00010617"/>
    </source>
</evidence>
<dbReference type="EMBL" id="CAICTM010000061">
    <property type="protein sequence ID" value="CAB9499505.1"/>
    <property type="molecule type" value="Genomic_DNA"/>
</dbReference>
<evidence type="ECO:0000313" key="4">
    <source>
        <dbReference type="Proteomes" id="UP001153069"/>
    </source>
</evidence>
<comment type="cofactor">
    <cofactor evidence="2">
        <name>heme</name>
        <dbReference type="ChEBI" id="CHEBI:30413"/>
    </cofactor>
</comment>
<dbReference type="InterPro" id="IPR002401">
    <property type="entry name" value="Cyt_P450_E_grp-I"/>
</dbReference>
<proteinExistence type="inferred from homology"/>
<dbReference type="Pfam" id="PF00067">
    <property type="entry name" value="p450"/>
    <property type="match status" value="1"/>
</dbReference>
<dbReference type="PRINTS" id="PR00385">
    <property type="entry name" value="P450"/>
</dbReference>
<dbReference type="InterPro" id="IPR001128">
    <property type="entry name" value="Cyt_P450"/>
</dbReference>
<keyword evidence="2" id="KW-0479">Metal-binding</keyword>
<dbReference type="PANTHER" id="PTHR24305:SF166">
    <property type="entry name" value="CYTOCHROME P450 12A4, MITOCHONDRIAL-RELATED"/>
    <property type="match status" value="1"/>
</dbReference>
<dbReference type="Gene3D" id="1.10.630.10">
    <property type="entry name" value="Cytochrome P450"/>
    <property type="match status" value="1"/>
</dbReference>
<evidence type="ECO:0000256" key="2">
    <source>
        <dbReference type="PIRSR" id="PIRSR602401-1"/>
    </source>
</evidence>
<dbReference type="InterPro" id="IPR050121">
    <property type="entry name" value="Cytochrome_P450_monoxygenase"/>
</dbReference>
<dbReference type="CDD" id="cd00302">
    <property type="entry name" value="cytochrome_P450"/>
    <property type="match status" value="1"/>
</dbReference>
<dbReference type="AlphaFoldDB" id="A0A9N8DFD5"/>
<name>A0A9N8DFD5_9STRA</name>
<dbReference type="GO" id="GO:0016705">
    <property type="term" value="F:oxidoreductase activity, acting on paired donors, with incorporation or reduction of molecular oxygen"/>
    <property type="evidence" value="ECO:0007669"/>
    <property type="project" value="InterPro"/>
</dbReference>
<dbReference type="GO" id="GO:0005506">
    <property type="term" value="F:iron ion binding"/>
    <property type="evidence" value="ECO:0007669"/>
    <property type="project" value="InterPro"/>
</dbReference>
<dbReference type="Proteomes" id="UP001153069">
    <property type="component" value="Unassembled WGS sequence"/>
</dbReference>
<comment type="similarity">
    <text evidence="1">Belongs to the cytochrome P450 family.</text>
</comment>